<name>A0A5C5VN01_9BACT</name>
<dbReference type="AlphaFoldDB" id="A0A5C5VN01"/>
<evidence type="ECO:0000313" key="2">
    <source>
        <dbReference type="Proteomes" id="UP000318878"/>
    </source>
</evidence>
<protein>
    <submittedName>
        <fullName evidence="1">Uncharacterized protein</fullName>
    </submittedName>
</protein>
<dbReference type="EMBL" id="SJPF01000001">
    <property type="protein sequence ID" value="TWT39092.1"/>
    <property type="molecule type" value="Genomic_DNA"/>
</dbReference>
<reference evidence="1 2" key="1">
    <citation type="submission" date="2019-02" db="EMBL/GenBank/DDBJ databases">
        <title>Deep-cultivation of Planctomycetes and their phenomic and genomic characterization uncovers novel biology.</title>
        <authorList>
            <person name="Wiegand S."/>
            <person name="Jogler M."/>
            <person name="Boedeker C."/>
            <person name="Pinto D."/>
            <person name="Vollmers J."/>
            <person name="Rivas-Marin E."/>
            <person name="Kohn T."/>
            <person name="Peeters S.H."/>
            <person name="Heuer A."/>
            <person name="Rast P."/>
            <person name="Oberbeckmann S."/>
            <person name="Bunk B."/>
            <person name="Jeske O."/>
            <person name="Meyerdierks A."/>
            <person name="Storesund J.E."/>
            <person name="Kallscheuer N."/>
            <person name="Luecker S."/>
            <person name="Lage O.M."/>
            <person name="Pohl T."/>
            <person name="Merkel B.J."/>
            <person name="Hornburger P."/>
            <person name="Mueller R.-W."/>
            <person name="Bruemmer F."/>
            <person name="Labrenz M."/>
            <person name="Spormann A.M."/>
            <person name="Op Den Camp H."/>
            <person name="Overmann J."/>
            <person name="Amann R."/>
            <person name="Jetten M.S.M."/>
            <person name="Mascher T."/>
            <person name="Medema M.H."/>
            <person name="Devos D.P."/>
            <person name="Kaster A.-K."/>
            <person name="Ovreas L."/>
            <person name="Rohde M."/>
            <person name="Galperin M.Y."/>
            <person name="Jogler C."/>
        </authorList>
    </citation>
    <scope>NUCLEOTIDE SEQUENCE [LARGE SCALE GENOMIC DNA]</scope>
    <source>
        <strain evidence="1 2">Enr8</strain>
    </source>
</reference>
<gene>
    <name evidence="1" type="ORF">Enr8_07870</name>
</gene>
<proteinExistence type="predicted"/>
<dbReference type="Proteomes" id="UP000318878">
    <property type="component" value="Unassembled WGS sequence"/>
</dbReference>
<organism evidence="1 2">
    <name type="scientific">Blastopirellula retiformator</name>
    <dbReference type="NCBI Taxonomy" id="2527970"/>
    <lineage>
        <taxon>Bacteria</taxon>
        <taxon>Pseudomonadati</taxon>
        <taxon>Planctomycetota</taxon>
        <taxon>Planctomycetia</taxon>
        <taxon>Pirellulales</taxon>
        <taxon>Pirellulaceae</taxon>
        <taxon>Blastopirellula</taxon>
    </lineage>
</organism>
<evidence type="ECO:0000313" key="1">
    <source>
        <dbReference type="EMBL" id="TWT39092.1"/>
    </source>
</evidence>
<accession>A0A5C5VN01</accession>
<comment type="caution">
    <text evidence="1">The sequence shown here is derived from an EMBL/GenBank/DDBJ whole genome shotgun (WGS) entry which is preliminary data.</text>
</comment>
<keyword evidence="2" id="KW-1185">Reference proteome</keyword>
<sequence length="86" mass="9491">MRDMANINLHHAWRFGRFPILDLGGVAPGATRHATNLQASAVRSGITGDAKDQLKQVGTFQVTARHPRHLAENLTDLFVDRIGKSF</sequence>